<organism evidence="1 2">
    <name type="scientific">Cesiribacter andamanensis AMV16</name>
    <dbReference type="NCBI Taxonomy" id="1279009"/>
    <lineage>
        <taxon>Bacteria</taxon>
        <taxon>Pseudomonadati</taxon>
        <taxon>Bacteroidota</taxon>
        <taxon>Cytophagia</taxon>
        <taxon>Cytophagales</taxon>
        <taxon>Cesiribacteraceae</taxon>
        <taxon>Cesiribacter</taxon>
    </lineage>
</organism>
<gene>
    <name evidence="1" type="ORF">ADICEAN_01749</name>
</gene>
<evidence type="ECO:0000313" key="1">
    <source>
        <dbReference type="EMBL" id="EMR03090.1"/>
    </source>
</evidence>
<dbReference type="Proteomes" id="UP000011910">
    <property type="component" value="Unassembled WGS sequence"/>
</dbReference>
<dbReference type="RefSeq" id="WP_009195146.1">
    <property type="nucleotide sequence ID" value="NZ_AODQ01000035.1"/>
</dbReference>
<keyword evidence="2" id="KW-1185">Reference proteome</keyword>
<dbReference type="PROSITE" id="PS51257">
    <property type="entry name" value="PROKAR_LIPOPROTEIN"/>
    <property type="match status" value="1"/>
</dbReference>
<dbReference type="STRING" id="1279009.ADICEAN_01749"/>
<proteinExistence type="predicted"/>
<protein>
    <submittedName>
        <fullName evidence="1">Uncharacterized protein</fullName>
    </submittedName>
</protein>
<dbReference type="EMBL" id="AODQ01000035">
    <property type="protein sequence ID" value="EMR03090.1"/>
    <property type="molecule type" value="Genomic_DNA"/>
</dbReference>
<sequence length="124" mass="14029">MKIHNTILSILLGSIILSACGGKQTDALTDERGTWTFQEVALPSDSGARFPHLLADARGRLWMSWLVQHRPDSASLWRTALDPDSSAWQLPERITAGRHLMVNWADTPIWYLPQVANQVYSIYR</sequence>
<accession>M7NMV7</accession>
<dbReference type="AlphaFoldDB" id="M7NMV7"/>
<dbReference type="OrthoDB" id="9764969at2"/>
<reference evidence="1 2" key="1">
    <citation type="journal article" date="2013" name="Genome Announc.">
        <title>Draft Genome Sequence of Cesiribacter andamanensis Strain AMV16T, Isolated from a Soil Sample from a Mud Volcano in the Andaman Islands, India.</title>
        <authorList>
            <person name="Shivaji S."/>
            <person name="Ara S."/>
            <person name="Begum Z."/>
            <person name="Srinivas T.N."/>
            <person name="Singh A."/>
            <person name="Kumar Pinnaka A."/>
        </authorList>
    </citation>
    <scope>NUCLEOTIDE SEQUENCE [LARGE SCALE GENOMIC DNA]</scope>
    <source>
        <strain evidence="1 2">AMV16</strain>
    </source>
</reference>
<comment type="caution">
    <text evidence="1">The sequence shown here is derived from an EMBL/GenBank/DDBJ whole genome shotgun (WGS) entry which is preliminary data.</text>
</comment>
<name>M7NMV7_9BACT</name>
<evidence type="ECO:0000313" key="2">
    <source>
        <dbReference type="Proteomes" id="UP000011910"/>
    </source>
</evidence>